<organism evidence="2 3">
    <name type="scientific">Anaeromicropila populeti</name>
    <dbReference type="NCBI Taxonomy" id="37658"/>
    <lineage>
        <taxon>Bacteria</taxon>
        <taxon>Bacillati</taxon>
        <taxon>Bacillota</taxon>
        <taxon>Clostridia</taxon>
        <taxon>Lachnospirales</taxon>
        <taxon>Lachnospiraceae</taxon>
        <taxon>Anaeromicropila</taxon>
    </lineage>
</organism>
<keyword evidence="3" id="KW-1185">Reference proteome</keyword>
<keyword evidence="1" id="KW-1133">Transmembrane helix</keyword>
<keyword evidence="1" id="KW-0472">Membrane</keyword>
<accession>A0A1I6LTT8</accession>
<keyword evidence="1" id="KW-0812">Transmembrane</keyword>
<dbReference type="RefSeq" id="WP_092564019.1">
    <property type="nucleotide sequence ID" value="NZ_FOYZ01000021.1"/>
</dbReference>
<gene>
    <name evidence="2" type="ORF">SAMN05661086_03559</name>
</gene>
<dbReference type="SUPFAM" id="SSF56112">
    <property type="entry name" value="Protein kinase-like (PK-like)"/>
    <property type="match status" value="1"/>
</dbReference>
<evidence type="ECO:0000313" key="2">
    <source>
        <dbReference type="EMBL" id="SFS06873.1"/>
    </source>
</evidence>
<evidence type="ECO:0000313" key="3">
    <source>
        <dbReference type="Proteomes" id="UP000199659"/>
    </source>
</evidence>
<sequence>MVIQTFDKGYIVLSILEQNEKSDVFLCADNLDGKRYVIFRWKDTAAIAAIIKYISDQVQRKDFYDVIECFSYDKEFHVVFQYYEGENLSDKLKQENVSFEERLEIGRNMFERMLLLNMPYYFQSICFNKNNVCVTRSLEVNFQYSFWDMEHFNTYSMKQVSQAAAEIVSFLFEKELKKESVDPIQELVIRLKEEEWTDYMEIYTSYQEVCAEVEQLSETERKTPKTWEFRLWDKAKCLWKPVKRAIMFLILVGVFAYMVYIIHQSLQPKPDQKSFDYIGTVEIK</sequence>
<dbReference type="Proteomes" id="UP000199659">
    <property type="component" value="Unassembled WGS sequence"/>
</dbReference>
<dbReference type="AlphaFoldDB" id="A0A1I6LTT8"/>
<name>A0A1I6LTT8_9FIRM</name>
<reference evidence="2 3" key="1">
    <citation type="submission" date="2016-10" db="EMBL/GenBank/DDBJ databases">
        <authorList>
            <person name="de Groot N.N."/>
        </authorList>
    </citation>
    <scope>NUCLEOTIDE SEQUENCE [LARGE SCALE GENOMIC DNA]</scope>
    <source>
        <strain evidence="2 3">743A</strain>
    </source>
</reference>
<dbReference type="EMBL" id="FOYZ01000021">
    <property type="protein sequence ID" value="SFS06873.1"/>
    <property type="molecule type" value="Genomic_DNA"/>
</dbReference>
<feature type="transmembrane region" description="Helical" evidence="1">
    <location>
        <begin position="245"/>
        <end position="263"/>
    </location>
</feature>
<dbReference type="STRING" id="37658.SAMN05661086_03559"/>
<evidence type="ECO:0000256" key="1">
    <source>
        <dbReference type="SAM" id="Phobius"/>
    </source>
</evidence>
<dbReference type="OrthoDB" id="9788659at2"/>
<dbReference type="InterPro" id="IPR011009">
    <property type="entry name" value="Kinase-like_dom_sf"/>
</dbReference>
<evidence type="ECO:0008006" key="4">
    <source>
        <dbReference type="Google" id="ProtNLM"/>
    </source>
</evidence>
<protein>
    <recommendedName>
        <fullName evidence="4">Serine/threonine protein kinase</fullName>
    </recommendedName>
</protein>
<proteinExistence type="predicted"/>